<evidence type="ECO:0000313" key="16">
    <source>
        <dbReference type="Proteomes" id="UP000092967"/>
    </source>
</evidence>
<gene>
    <name evidence="15" type="ORF">AXE80_13360</name>
</gene>
<dbReference type="InterPro" id="IPR037066">
    <property type="entry name" value="Plug_dom_sf"/>
</dbReference>
<dbReference type="PANTHER" id="PTHR30069:SF29">
    <property type="entry name" value="HEMOGLOBIN AND HEMOGLOBIN-HAPTOGLOBIN-BINDING PROTEIN 1-RELATED"/>
    <property type="match status" value="1"/>
</dbReference>
<keyword evidence="3 10" id="KW-1134">Transmembrane beta strand</keyword>
<dbReference type="PROSITE" id="PS52016">
    <property type="entry name" value="TONB_DEPENDENT_REC_3"/>
    <property type="match status" value="1"/>
</dbReference>
<keyword evidence="9 10" id="KW-0998">Cell outer membrane</keyword>
<evidence type="ECO:0000256" key="2">
    <source>
        <dbReference type="ARBA" id="ARBA00022448"/>
    </source>
</evidence>
<keyword evidence="2 10" id="KW-0813">Transport</keyword>
<dbReference type="PROSITE" id="PS01156">
    <property type="entry name" value="TONB_DEPENDENT_REC_2"/>
    <property type="match status" value="1"/>
</dbReference>
<dbReference type="InterPro" id="IPR036942">
    <property type="entry name" value="Beta-barrel_TonB_sf"/>
</dbReference>
<keyword evidence="16" id="KW-1185">Reference proteome</keyword>
<dbReference type="Pfam" id="PF00593">
    <property type="entry name" value="TonB_dep_Rec_b-barrel"/>
    <property type="match status" value="1"/>
</dbReference>
<dbReference type="EMBL" id="CP014224">
    <property type="protein sequence ID" value="ANW97217.1"/>
    <property type="molecule type" value="Genomic_DNA"/>
</dbReference>
<feature type="signal peptide" evidence="12">
    <location>
        <begin position="1"/>
        <end position="17"/>
    </location>
</feature>
<comment type="subcellular location">
    <subcellularLocation>
        <location evidence="1 10">Cell outer membrane</location>
        <topology evidence="1 10">Multi-pass membrane protein</topology>
    </subcellularLocation>
</comment>
<keyword evidence="8" id="KW-0675">Receptor</keyword>
<dbReference type="OrthoDB" id="9764669at2"/>
<dbReference type="GO" id="GO:0009279">
    <property type="term" value="C:cell outer membrane"/>
    <property type="evidence" value="ECO:0007669"/>
    <property type="project" value="UniProtKB-SubCell"/>
</dbReference>
<dbReference type="Proteomes" id="UP000092967">
    <property type="component" value="Chromosome"/>
</dbReference>
<keyword evidence="7 10" id="KW-0472">Membrane</keyword>
<dbReference type="InterPro" id="IPR000531">
    <property type="entry name" value="Beta-barrel_TonB"/>
</dbReference>
<keyword evidence="6 11" id="KW-0798">TonB box</keyword>
<evidence type="ECO:0000256" key="5">
    <source>
        <dbReference type="ARBA" id="ARBA00022729"/>
    </source>
</evidence>
<accession>A0A1B1Y8W7</accession>
<evidence type="ECO:0008006" key="17">
    <source>
        <dbReference type="Google" id="ProtNLM"/>
    </source>
</evidence>
<proteinExistence type="inferred from homology"/>
<evidence type="ECO:0000256" key="8">
    <source>
        <dbReference type="ARBA" id="ARBA00023170"/>
    </source>
</evidence>
<evidence type="ECO:0000259" key="14">
    <source>
        <dbReference type="Pfam" id="PF07715"/>
    </source>
</evidence>
<dbReference type="PANTHER" id="PTHR30069">
    <property type="entry name" value="TONB-DEPENDENT OUTER MEMBRANE RECEPTOR"/>
    <property type="match status" value="1"/>
</dbReference>
<name>A0A1B1Y8W7_9FLAO</name>
<feature type="chain" id="PRO_5008532591" description="TonB-dependent receptor" evidence="12">
    <location>
        <begin position="18"/>
        <end position="809"/>
    </location>
</feature>
<evidence type="ECO:0000256" key="1">
    <source>
        <dbReference type="ARBA" id="ARBA00004571"/>
    </source>
</evidence>
<evidence type="ECO:0000256" key="10">
    <source>
        <dbReference type="PROSITE-ProRule" id="PRU01360"/>
    </source>
</evidence>
<dbReference type="GO" id="GO:0015344">
    <property type="term" value="F:siderophore uptake transmembrane transporter activity"/>
    <property type="evidence" value="ECO:0007669"/>
    <property type="project" value="TreeGrafter"/>
</dbReference>
<evidence type="ECO:0000256" key="7">
    <source>
        <dbReference type="ARBA" id="ARBA00023136"/>
    </source>
</evidence>
<evidence type="ECO:0000256" key="11">
    <source>
        <dbReference type="RuleBase" id="RU003357"/>
    </source>
</evidence>
<evidence type="ECO:0000256" key="12">
    <source>
        <dbReference type="SAM" id="SignalP"/>
    </source>
</evidence>
<dbReference type="Gene3D" id="2.170.130.10">
    <property type="entry name" value="TonB-dependent receptor, plug domain"/>
    <property type="match status" value="1"/>
</dbReference>
<comment type="similarity">
    <text evidence="10 11">Belongs to the TonB-dependent receptor family.</text>
</comment>
<dbReference type="InterPro" id="IPR012910">
    <property type="entry name" value="Plug_dom"/>
</dbReference>
<keyword evidence="5 12" id="KW-0732">Signal</keyword>
<keyword evidence="4 10" id="KW-0812">Transmembrane</keyword>
<evidence type="ECO:0000256" key="3">
    <source>
        <dbReference type="ARBA" id="ARBA00022452"/>
    </source>
</evidence>
<evidence type="ECO:0000256" key="9">
    <source>
        <dbReference type="ARBA" id="ARBA00023237"/>
    </source>
</evidence>
<dbReference type="GO" id="GO:0044718">
    <property type="term" value="P:siderophore transmembrane transport"/>
    <property type="evidence" value="ECO:0007669"/>
    <property type="project" value="TreeGrafter"/>
</dbReference>
<sequence length="809" mass="90793">MLRLLIVLCCFSISSFAQQIRVVDAYTQKEIEGVEIEESTTKNKKITNKFGLAFFKGLKPETVLSFEHQNYDHLEITYGTYDGTIFLEPTSEGLESVVLSVSRAAEKKQSIPEHIEILARKDIDYISPQTSADLLGNIPGIRVQKSQFGGGSPVIRGMESNRVLLVVDGVRMNNAIYRNGHLQNSISVSPFALERTEVVFGPASVSYGSDALGGVVHYYTKNLNYSKNISFKNQVFYRHSTVNNEHSTSFSSQVSHQKWASLTNVSYSSFGDLRMGKNRTHGYQDWGKVYQYSKNTDDYYEDTSTTNPNPNIQKNTGYHQLDILQKLMLPLHQNIDLVINGQFSTTNDIPNFGKLNDYKNGDLKFAEWYYGPQQRLLVSAQTKFKDYKSFLKNGAITLAYQNILESRINRDFGSLDRTSRFEEVDVYSLNSDFFIPVGTSKRNKLFYGLELVHNDVNSTAKGETLSFSGNKITGVASHFNADTRYPDGGSTYSSAAVYTSYRQELSKKHIIDAGVRLTSTVLTADWNQNVSINIPNNELRLNNTALTGSLGYIFKPYPTDKISVVLSKGFRAPNVDDVGKIRSKSGKLTVPNTSLDPEHLYSAEIGFVKNMPVHKIYFDSNVYYTLLENYIGRAPSSEFGTSITYDGENFENENILANTNIGKAAIYGATISASWEFLKDIKTNGGVTYTKGISYESDEPLSSIPPLFGNLSLGMYKKLFDVALDYRFSMAKKLKDYNLTEGIDNIDETPNEEGTPSWSLLNFNSNYHFSKNLRIQFQIQNILDAHYKEFASSISAPGRNFSAAVAYSF</sequence>
<feature type="domain" description="TonB-dependent receptor plug" evidence="14">
    <location>
        <begin position="107"/>
        <end position="215"/>
    </location>
</feature>
<feature type="domain" description="TonB-dependent receptor-like beta-barrel" evidence="13">
    <location>
        <begin position="340"/>
        <end position="782"/>
    </location>
</feature>
<dbReference type="Pfam" id="PF07715">
    <property type="entry name" value="Plug"/>
    <property type="match status" value="1"/>
</dbReference>
<dbReference type="SUPFAM" id="SSF56935">
    <property type="entry name" value="Porins"/>
    <property type="match status" value="1"/>
</dbReference>
<dbReference type="InterPro" id="IPR010917">
    <property type="entry name" value="TonB_rcpt_CS"/>
</dbReference>
<dbReference type="InterPro" id="IPR039426">
    <property type="entry name" value="TonB-dep_rcpt-like"/>
</dbReference>
<evidence type="ECO:0000256" key="4">
    <source>
        <dbReference type="ARBA" id="ARBA00022692"/>
    </source>
</evidence>
<evidence type="ECO:0000259" key="13">
    <source>
        <dbReference type="Pfam" id="PF00593"/>
    </source>
</evidence>
<dbReference type="KEGG" id="wfu:AXE80_13360"/>
<dbReference type="RefSeq" id="WP_068828203.1">
    <property type="nucleotide sequence ID" value="NZ_CP014224.1"/>
</dbReference>
<dbReference type="Gene3D" id="2.40.170.20">
    <property type="entry name" value="TonB-dependent receptor, beta-barrel domain"/>
    <property type="match status" value="1"/>
</dbReference>
<organism evidence="15 16">
    <name type="scientific">Wenyingzhuangia fucanilytica</name>
    <dbReference type="NCBI Taxonomy" id="1790137"/>
    <lineage>
        <taxon>Bacteria</taxon>
        <taxon>Pseudomonadati</taxon>
        <taxon>Bacteroidota</taxon>
        <taxon>Flavobacteriia</taxon>
        <taxon>Flavobacteriales</taxon>
        <taxon>Flavobacteriaceae</taxon>
        <taxon>Wenyingzhuangia</taxon>
    </lineage>
</organism>
<evidence type="ECO:0000313" key="15">
    <source>
        <dbReference type="EMBL" id="ANW97217.1"/>
    </source>
</evidence>
<dbReference type="STRING" id="1790137.AXE80_13360"/>
<evidence type="ECO:0000256" key="6">
    <source>
        <dbReference type="ARBA" id="ARBA00023077"/>
    </source>
</evidence>
<dbReference type="AlphaFoldDB" id="A0A1B1Y8W7"/>
<reference evidence="15 16" key="1">
    <citation type="submission" date="2016-02" db="EMBL/GenBank/DDBJ databases">
        <authorList>
            <person name="Wen L."/>
            <person name="He K."/>
            <person name="Yang H."/>
        </authorList>
    </citation>
    <scope>NUCLEOTIDE SEQUENCE [LARGE SCALE GENOMIC DNA]</scope>
    <source>
        <strain evidence="15 16">CZ1127</strain>
    </source>
</reference>
<protein>
    <recommendedName>
        <fullName evidence="17">TonB-dependent receptor</fullName>
    </recommendedName>
</protein>